<dbReference type="RefSeq" id="WP_005211266.1">
    <property type="nucleotide sequence ID" value="NZ_KB291616.1"/>
</dbReference>
<comment type="caution">
    <text evidence="2">The sequence shown here is derived from an EMBL/GenBank/DDBJ whole genome shotgun (WGS) entry which is preliminary data.</text>
</comment>
<protein>
    <submittedName>
        <fullName evidence="2">Uncharacterized protein</fullName>
    </submittedName>
</protein>
<dbReference type="EMBL" id="AMEZ01000024">
    <property type="protein sequence ID" value="EKY28445.1"/>
    <property type="molecule type" value="Genomic_DNA"/>
</dbReference>
<feature type="transmembrane region" description="Helical" evidence="1">
    <location>
        <begin position="77"/>
        <end position="98"/>
    </location>
</feature>
<evidence type="ECO:0000313" key="2">
    <source>
        <dbReference type="EMBL" id="EKY28445.1"/>
    </source>
</evidence>
<evidence type="ECO:0000256" key="1">
    <source>
        <dbReference type="SAM" id="Phobius"/>
    </source>
</evidence>
<dbReference type="AlphaFoldDB" id="L1QL59"/>
<accession>L1QL59</accession>
<reference evidence="2 3" key="1">
    <citation type="submission" date="2012-05" db="EMBL/GenBank/DDBJ databases">
        <authorList>
            <person name="Weinstock G."/>
            <person name="Sodergren E."/>
            <person name="Lobos E.A."/>
            <person name="Fulton L."/>
            <person name="Fulton R."/>
            <person name="Courtney L."/>
            <person name="Fronick C."/>
            <person name="O'Laughlin M."/>
            <person name="Godfrey J."/>
            <person name="Wilson R.M."/>
            <person name="Miner T."/>
            <person name="Farmer C."/>
            <person name="Delehaunty K."/>
            <person name="Cordes M."/>
            <person name="Minx P."/>
            <person name="Tomlinson C."/>
            <person name="Chen J."/>
            <person name="Wollam A."/>
            <person name="Pepin K.H."/>
            <person name="Bhonagiri V."/>
            <person name="Zhang X."/>
            <person name="Suruliraj S."/>
            <person name="Warren W."/>
            <person name="Mitreva M."/>
            <person name="Mardis E.R."/>
            <person name="Wilson R.K."/>
        </authorList>
    </citation>
    <scope>NUCLEOTIDE SEQUENCE [LARGE SCALE GENOMIC DNA]</scope>
    <source>
        <strain evidence="2 3">DSM 1785</strain>
    </source>
</reference>
<proteinExistence type="predicted"/>
<name>L1QL59_9CLOT</name>
<dbReference type="PATRIC" id="fig|545697.3.peg.783"/>
<organism evidence="2 3">
    <name type="scientific">Clostridium celatum DSM 1785</name>
    <dbReference type="NCBI Taxonomy" id="545697"/>
    <lineage>
        <taxon>Bacteria</taxon>
        <taxon>Bacillati</taxon>
        <taxon>Bacillota</taxon>
        <taxon>Clostridia</taxon>
        <taxon>Eubacteriales</taxon>
        <taxon>Clostridiaceae</taxon>
        <taxon>Clostridium</taxon>
    </lineage>
</organism>
<evidence type="ECO:0000313" key="3">
    <source>
        <dbReference type="Proteomes" id="UP000010420"/>
    </source>
</evidence>
<dbReference type="HOGENOM" id="CLU_1425733_0_0_9"/>
<sequence>MKISDEIKEHSISEHIGQKEDYYEYIKESKEELVEEITKRIISEIKREKNNVINNIYVKEIEEEEEEEEVIDNKIQWAPIIVVILIGMFFLFILVYFTSNSEISDNSKVLTESAEEKVVLVTPITDSIEENEELRESMEKNEVKHSNVIESLFSFTNNSTDIQSIDFKAFEKSVKKSIIDILDKVKESLE</sequence>
<keyword evidence="1" id="KW-0812">Transmembrane</keyword>
<keyword evidence="3" id="KW-1185">Reference proteome</keyword>
<keyword evidence="1" id="KW-1133">Transmembrane helix</keyword>
<gene>
    <name evidence="2" type="ORF">HMPREF0216_00796</name>
</gene>
<dbReference type="Proteomes" id="UP000010420">
    <property type="component" value="Unassembled WGS sequence"/>
</dbReference>
<keyword evidence="1" id="KW-0472">Membrane</keyword>